<gene>
    <name evidence="2" type="ORF">GCM10009727_03050</name>
</gene>
<proteinExistence type="predicted"/>
<dbReference type="EMBL" id="BAAAMR010000002">
    <property type="protein sequence ID" value="GAA2119299.1"/>
    <property type="molecule type" value="Genomic_DNA"/>
</dbReference>
<feature type="region of interest" description="Disordered" evidence="1">
    <location>
        <begin position="1"/>
        <end position="45"/>
    </location>
</feature>
<dbReference type="Proteomes" id="UP001501020">
    <property type="component" value="Unassembled WGS sequence"/>
</dbReference>
<evidence type="ECO:0000313" key="3">
    <source>
        <dbReference type="Proteomes" id="UP001501020"/>
    </source>
</evidence>
<protein>
    <submittedName>
        <fullName evidence="2">Uncharacterized protein</fullName>
    </submittedName>
</protein>
<accession>A0ABP5JKJ7</accession>
<comment type="caution">
    <text evidence="2">The sequence shown here is derived from an EMBL/GenBank/DDBJ whole genome shotgun (WGS) entry which is preliminary data.</text>
</comment>
<evidence type="ECO:0000313" key="2">
    <source>
        <dbReference type="EMBL" id="GAA2119299.1"/>
    </source>
</evidence>
<feature type="region of interest" description="Disordered" evidence="1">
    <location>
        <begin position="78"/>
        <end position="99"/>
    </location>
</feature>
<organism evidence="2 3">
    <name type="scientific">Actinomadura napierensis</name>
    <dbReference type="NCBI Taxonomy" id="267854"/>
    <lineage>
        <taxon>Bacteria</taxon>
        <taxon>Bacillati</taxon>
        <taxon>Actinomycetota</taxon>
        <taxon>Actinomycetes</taxon>
        <taxon>Streptosporangiales</taxon>
        <taxon>Thermomonosporaceae</taxon>
        <taxon>Actinomadura</taxon>
    </lineage>
</organism>
<evidence type="ECO:0000256" key="1">
    <source>
        <dbReference type="SAM" id="MobiDB-lite"/>
    </source>
</evidence>
<keyword evidence="3" id="KW-1185">Reference proteome</keyword>
<reference evidence="3" key="1">
    <citation type="journal article" date="2019" name="Int. J. Syst. Evol. Microbiol.">
        <title>The Global Catalogue of Microorganisms (GCM) 10K type strain sequencing project: providing services to taxonomists for standard genome sequencing and annotation.</title>
        <authorList>
            <consortium name="The Broad Institute Genomics Platform"/>
            <consortium name="The Broad Institute Genome Sequencing Center for Infectious Disease"/>
            <person name="Wu L."/>
            <person name="Ma J."/>
        </authorList>
    </citation>
    <scope>NUCLEOTIDE SEQUENCE [LARGE SCALE GENOMIC DNA]</scope>
    <source>
        <strain evidence="3">JCM 13850</strain>
    </source>
</reference>
<name>A0ABP5JKJ7_9ACTN</name>
<sequence>MDEGTREQTFGKAAPAGQGLALPHAGPTSPSCRASGARLDARQMRPVTAETRSVAGLEAIITPHVSQVTVLFHVTSPKNRQKMTDVRRPMRRSGGDALNNAEHRWSRRFGGCCLLPKDFGEGTAG</sequence>